<reference evidence="9" key="1">
    <citation type="submission" date="2019-06" db="EMBL/GenBank/DDBJ databases">
        <title>Complete genome sequence of Methylogaea oryzae strain JCM16910.</title>
        <authorList>
            <person name="Asakawa S."/>
        </authorList>
    </citation>
    <scope>NUCLEOTIDE SEQUENCE</scope>
    <source>
        <strain evidence="9">E10</strain>
    </source>
</reference>
<comment type="catalytic activity">
    <reaction evidence="4 5 6">
        <text>an acyl phosphate + H2O = a carboxylate + phosphate + H(+)</text>
        <dbReference type="Rhea" id="RHEA:14965"/>
        <dbReference type="ChEBI" id="CHEBI:15377"/>
        <dbReference type="ChEBI" id="CHEBI:15378"/>
        <dbReference type="ChEBI" id="CHEBI:29067"/>
        <dbReference type="ChEBI" id="CHEBI:43474"/>
        <dbReference type="ChEBI" id="CHEBI:59918"/>
        <dbReference type="EC" id="3.6.1.7"/>
    </reaction>
</comment>
<evidence type="ECO:0000256" key="7">
    <source>
        <dbReference type="RuleBase" id="RU004168"/>
    </source>
</evidence>
<dbReference type="PROSITE" id="PS51160">
    <property type="entry name" value="ACYLPHOSPHATASE_3"/>
    <property type="match status" value="1"/>
</dbReference>
<dbReference type="AlphaFoldDB" id="A0A8D4VR42"/>
<accession>A0A8D4VR42</accession>
<dbReference type="GO" id="GO:0003998">
    <property type="term" value="F:acylphosphatase activity"/>
    <property type="evidence" value="ECO:0007669"/>
    <property type="project" value="UniProtKB-EC"/>
</dbReference>
<dbReference type="EC" id="3.6.1.7" evidence="2 5"/>
<dbReference type="InterPro" id="IPR017968">
    <property type="entry name" value="Acylphosphatase_CS"/>
</dbReference>
<feature type="active site" evidence="5">
    <location>
        <position position="13"/>
    </location>
</feature>
<dbReference type="KEGG" id="moz:MoryE10_28820"/>
<dbReference type="PANTHER" id="PTHR47268:SF4">
    <property type="entry name" value="ACYLPHOSPHATASE"/>
    <property type="match status" value="1"/>
</dbReference>
<comment type="similarity">
    <text evidence="1 7">Belongs to the acylphosphatase family.</text>
</comment>
<keyword evidence="10" id="KW-1185">Reference proteome</keyword>
<keyword evidence="5 6" id="KW-0378">Hydrolase</keyword>
<sequence>MYIKGRVQGVSFRAAARAHAQSLGVGGYAKNLPGGEVEVLAEGEAAAVDAFVAWCHQGPGLASVQEVSLTEEEVPFGEYDHFAIRY</sequence>
<dbReference type="Gene3D" id="3.30.70.100">
    <property type="match status" value="1"/>
</dbReference>
<gene>
    <name evidence="9" type="primary">acyP</name>
    <name evidence="9" type="ORF">MoryE10_28820</name>
</gene>
<evidence type="ECO:0000256" key="2">
    <source>
        <dbReference type="ARBA" id="ARBA00012150"/>
    </source>
</evidence>
<evidence type="ECO:0000256" key="5">
    <source>
        <dbReference type="PROSITE-ProRule" id="PRU00520"/>
    </source>
</evidence>
<dbReference type="InterPro" id="IPR036046">
    <property type="entry name" value="Acylphosphatase-like_dom_sf"/>
</dbReference>
<name>A0A8D4VR42_9GAMM</name>
<evidence type="ECO:0000256" key="6">
    <source>
        <dbReference type="RuleBase" id="RU000553"/>
    </source>
</evidence>
<feature type="active site" evidence="5">
    <location>
        <position position="31"/>
    </location>
</feature>
<dbReference type="PROSITE" id="PS00151">
    <property type="entry name" value="ACYLPHOSPHATASE_2"/>
    <property type="match status" value="1"/>
</dbReference>
<dbReference type="InterPro" id="IPR001792">
    <property type="entry name" value="Acylphosphatase-like_dom"/>
</dbReference>
<dbReference type="Proteomes" id="UP000824988">
    <property type="component" value="Chromosome"/>
</dbReference>
<dbReference type="SUPFAM" id="SSF54975">
    <property type="entry name" value="Acylphosphatase/BLUF domain-like"/>
    <property type="match status" value="1"/>
</dbReference>
<dbReference type="InterPro" id="IPR020456">
    <property type="entry name" value="Acylphosphatase"/>
</dbReference>
<dbReference type="Pfam" id="PF00708">
    <property type="entry name" value="Acylphosphatase"/>
    <property type="match status" value="1"/>
</dbReference>
<evidence type="ECO:0000313" key="9">
    <source>
        <dbReference type="EMBL" id="BBL72276.1"/>
    </source>
</evidence>
<organism evidence="9 10">
    <name type="scientific">Methylogaea oryzae</name>
    <dbReference type="NCBI Taxonomy" id="1295382"/>
    <lineage>
        <taxon>Bacteria</taxon>
        <taxon>Pseudomonadati</taxon>
        <taxon>Pseudomonadota</taxon>
        <taxon>Gammaproteobacteria</taxon>
        <taxon>Methylococcales</taxon>
        <taxon>Methylococcaceae</taxon>
        <taxon>Methylogaea</taxon>
    </lineage>
</organism>
<dbReference type="RefSeq" id="WP_156302739.1">
    <property type="nucleotide sequence ID" value="NZ_AP019782.1"/>
</dbReference>
<evidence type="ECO:0000256" key="3">
    <source>
        <dbReference type="ARBA" id="ARBA00015991"/>
    </source>
</evidence>
<evidence type="ECO:0000313" key="10">
    <source>
        <dbReference type="Proteomes" id="UP000824988"/>
    </source>
</evidence>
<proteinExistence type="inferred from homology"/>
<dbReference type="EMBL" id="AP019782">
    <property type="protein sequence ID" value="BBL72276.1"/>
    <property type="molecule type" value="Genomic_DNA"/>
</dbReference>
<evidence type="ECO:0000259" key="8">
    <source>
        <dbReference type="PROSITE" id="PS51160"/>
    </source>
</evidence>
<evidence type="ECO:0000256" key="1">
    <source>
        <dbReference type="ARBA" id="ARBA00005614"/>
    </source>
</evidence>
<dbReference type="PROSITE" id="PS00150">
    <property type="entry name" value="ACYLPHOSPHATASE_1"/>
    <property type="match status" value="1"/>
</dbReference>
<evidence type="ECO:0000256" key="4">
    <source>
        <dbReference type="ARBA" id="ARBA00047645"/>
    </source>
</evidence>
<feature type="domain" description="Acylphosphatase-like" evidence="8">
    <location>
        <begin position="1"/>
        <end position="86"/>
    </location>
</feature>
<protein>
    <recommendedName>
        <fullName evidence="3 5">Acylphosphatase</fullName>
        <ecNumber evidence="2 5">3.6.1.7</ecNumber>
    </recommendedName>
</protein>
<dbReference type="PANTHER" id="PTHR47268">
    <property type="entry name" value="ACYLPHOSPHATASE"/>
    <property type="match status" value="1"/>
</dbReference>